<dbReference type="Proteomes" id="UP000663853">
    <property type="component" value="Unassembled WGS sequence"/>
</dbReference>
<name>A0A8H3HGK0_9AGAM</name>
<proteinExistence type="predicted"/>
<reference evidence="1" key="1">
    <citation type="submission" date="2021-01" db="EMBL/GenBank/DDBJ databases">
        <authorList>
            <person name="Kaushik A."/>
        </authorList>
    </citation>
    <scope>NUCLEOTIDE SEQUENCE</scope>
    <source>
        <strain evidence="1">AG6-10EEA</strain>
    </source>
</reference>
<comment type="caution">
    <text evidence="1">The sequence shown here is derived from an EMBL/GenBank/DDBJ whole genome shotgun (WGS) entry which is preliminary data.</text>
</comment>
<protein>
    <submittedName>
        <fullName evidence="1">Uncharacterized protein</fullName>
    </submittedName>
</protein>
<dbReference type="AlphaFoldDB" id="A0A8H3HGK0"/>
<sequence>MNPLPNLDALPRSGIVGFGDNMGGAMANFGNGQGRAVDSMVSGAVNAMGALASGATGIATIKTKPFVYDNKPPPKK</sequence>
<dbReference type="EMBL" id="CAJMXA010003600">
    <property type="protein sequence ID" value="CAE6506245.1"/>
    <property type="molecule type" value="Genomic_DNA"/>
</dbReference>
<evidence type="ECO:0000313" key="1">
    <source>
        <dbReference type="EMBL" id="CAE6506245.1"/>
    </source>
</evidence>
<accession>A0A8H3HGK0</accession>
<gene>
    <name evidence="1" type="ORF">RDB_LOCUS119967</name>
</gene>
<evidence type="ECO:0000313" key="2">
    <source>
        <dbReference type="Proteomes" id="UP000663853"/>
    </source>
</evidence>
<organism evidence="1 2">
    <name type="scientific">Rhizoctonia solani</name>
    <dbReference type="NCBI Taxonomy" id="456999"/>
    <lineage>
        <taxon>Eukaryota</taxon>
        <taxon>Fungi</taxon>
        <taxon>Dikarya</taxon>
        <taxon>Basidiomycota</taxon>
        <taxon>Agaricomycotina</taxon>
        <taxon>Agaricomycetes</taxon>
        <taxon>Cantharellales</taxon>
        <taxon>Ceratobasidiaceae</taxon>
        <taxon>Rhizoctonia</taxon>
    </lineage>
</organism>